<accession>A0A830I0W3</accession>
<dbReference type="Pfam" id="PF05277">
    <property type="entry name" value="DUF726"/>
    <property type="match status" value="2"/>
</dbReference>
<evidence type="ECO:0000256" key="2">
    <source>
        <dbReference type="ARBA" id="ARBA00022692"/>
    </source>
</evidence>
<comment type="caution">
    <text evidence="6">The sequence shown here is derived from an EMBL/GenBank/DDBJ whole genome shotgun (WGS) entry which is preliminary data.</text>
</comment>
<sequence length="607" mass="62626">MAVDESAKDVSLRAAALALSLAETSSESLAEDITLTLQNDAVDALRSTFLLSSLTPDVLRASVVHGFVEYLACAIAESASIEQGKYIVDARAIYATKAACLWTAKHLEGAHDIDFQKDILQADLPKRLIVQNERAAESDRGSSDETASGRLDSDSQATPETAVEPATTTKSTWARRAAIGMSALVGGVALAATGGLAAPAIAAGFASASAAAGAGAVGAAVTTAATTGGGALAVGVAGGVGAAAAAHSTAERLAELEGVKVLEVPMQPTANGETDEHPAVLTELCFPGWIPAPATEEDNEEGCEEEEEEEEEEEKKKKKEKDEDADVARRICQPFADAGFPSSGTCRAIVGTFTGMADLLASLKTIERTAVEGAATAAGVRGLQMTVAGAMAVAAAPAMIAYGAVTAHGGAFATAMSQLNELGANLAERHVQTYLRRLVDDDDSLRAAFRRPVALVGVGVGSCAAVGYAERVRALAKEHGFSSQKIVGSIWLVGAPIGHSRSRAQSLAKSCASGMVCSAFSTHDYTMKVLPRCNVTAEGLALGGVAGASASGYKRDGNGRRFWHDVDCSDIVGAHEDWRDHLPEVLSRMRAAELDAMRCIGEAAVDG</sequence>
<dbReference type="GO" id="GO:0016020">
    <property type="term" value="C:membrane"/>
    <property type="evidence" value="ECO:0007669"/>
    <property type="project" value="UniProtKB-SubCell"/>
</dbReference>
<dbReference type="InterPro" id="IPR007941">
    <property type="entry name" value="DUF726"/>
</dbReference>
<dbReference type="EMBL" id="BNJQ01000030">
    <property type="protein sequence ID" value="GHP10689.1"/>
    <property type="molecule type" value="Genomic_DNA"/>
</dbReference>
<dbReference type="AlphaFoldDB" id="A0A830I0W3"/>
<evidence type="ECO:0000256" key="4">
    <source>
        <dbReference type="ARBA" id="ARBA00023136"/>
    </source>
</evidence>
<organism evidence="6 7">
    <name type="scientific">Pycnococcus provasolii</name>
    <dbReference type="NCBI Taxonomy" id="41880"/>
    <lineage>
        <taxon>Eukaryota</taxon>
        <taxon>Viridiplantae</taxon>
        <taxon>Chlorophyta</taxon>
        <taxon>Pseudoscourfieldiophyceae</taxon>
        <taxon>Pseudoscourfieldiales</taxon>
        <taxon>Pycnococcaceae</taxon>
        <taxon>Pycnococcus</taxon>
    </lineage>
</organism>
<feature type="region of interest" description="Disordered" evidence="5">
    <location>
        <begin position="132"/>
        <end position="169"/>
    </location>
</feature>
<dbReference type="Proteomes" id="UP000660262">
    <property type="component" value="Unassembled WGS sequence"/>
</dbReference>
<evidence type="ECO:0000256" key="5">
    <source>
        <dbReference type="SAM" id="MobiDB-lite"/>
    </source>
</evidence>
<gene>
    <name evidence="6" type="ORF">PPROV_000942000</name>
</gene>
<feature type="region of interest" description="Disordered" evidence="5">
    <location>
        <begin position="290"/>
        <end position="324"/>
    </location>
</feature>
<evidence type="ECO:0000313" key="7">
    <source>
        <dbReference type="Proteomes" id="UP000660262"/>
    </source>
</evidence>
<feature type="compositionally biased region" description="Low complexity" evidence="5">
    <location>
        <begin position="157"/>
        <end position="169"/>
    </location>
</feature>
<dbReference type="PANTHER" id="PTHR17920">
    <property type="entry name" value="TRANSMEMBRANE AND COILED-COIL DOMAIN-CONTAINING PROTEIN 4 TMCO4"/>
    <property type="match status" value="1"/>
</dbReference>
<feature type="compositionally biased region" description="Basic and acidic residues" evidence="5">
    <location>
        <begin position="134"/>
        <end position="143"/>
    </location>
</feature>
<reference evidence="6" key="1">
    <citation type="submission" date="2020-10" db="EMBL/GenBank/DDBJ databases">
        <title>Unveiling of a novel bifunctional photoreceptor, Dualchrome1, isolated from a cosmopolitan green alga.</title>
        <authorList>
            <person name="Suzuki S."/>
            <person name="Kawachi M."/>
        </authorList>
    </citation>
    <scope>NUCLEOTIDE SEQUENCE</scope>
    <source>
        <strain evidence="6">NIES 2893</strain>
    </source>
</reference>
<keyword evidence="2" id="KW-0812">Transmembrane</keyword>
<keyword evidence="7" id="KW-1185">Reference proteome</keyword>
<evidence type="ECO:0000256" key="1">
    <source>
        <dbReference type="ARBA" id="ARBA00004141"/>
    </source>
</evidence>
<keyword evidence="3" id="KW-1133">Transmembrane helix</keyword>
<protein>
    <submittedName>
        <fullName evidence="6">Uncharacterized protein</fullName>
    </submittedName>
</protein>
<evidence type="ECO:0000313" key="6">
    <source>
        <dbReference type="EMBL" id="GHP10689.1"/>
    </source>
</evidence>
<evidence type="ECO:0000256" key="3">
    <source>
        <dbReference type="ARBA" id="ARBA00022989"/>
    </source>
</evidence>
<dbReference type="PANTHER" id="PTHR17920:SF3">
    <property type="entry name" value="TRANSMEMBRANE AND COILED-COIL DOMAIN-CONTAINING PROTEIN 4"/>
    <property type="match status" value="1"/>
</dbReference>
<feature type="compositionally biased region" description="Acidic residues" evidence="5">
    <location>
        <begin position="295"/>
        <end position="313"/>
    </location>
</feature>
<name>A0A830I0W3_9CHLO</name>
<comment type="subcellular location">
    <subcellularLocation>
        <location evidence="1">Membrane</location>
        <topology evidence="1">Multi-pass membrane protein</topology>
    </subcellularLocation>
</comment>
<keyword evidence="4" id="KW-0472">Membrane</keyword>
<proteinExistence type="predicted"/>